<dbReference type="EMBL" id="CP053586">
    <property type="protein sequence ID" value="WNZ23150.1"/>
    <property type="molecule type" value="Genomic_DNA"/>
</dbReference>
<accession>A0AA96WEL5</accession>
<dbReference type="Pfam" id="PF15738">
    <property type="entry name" value="YafQ_toxin"/>
    <property type="match status" value="1"/>
</dbReference>
<dbReference type="AlphaFoldDB" id="A0AA96WEL5"/>
<evidence type="ECO:0000256" key="1">
    <source>
        <dbReference type="ARBA" id="ARBA00022649"/>
    </source>
</evidence>
<name>A0AA96WEL5_9CYAN</name>
<gene>
    <name evidence="2" type="ORF">HJG54_09975</name>
</gene>
<keyword evidence="1" id="KW-1277">Toxin-antitoxin system</keyword>
<organism evidence="2">
    <name type="scientific">Leptolyngbya sp. NK1-12</name>
    <dbReference type="NCBI Taxonomy" id="2547451"/>
    <lineage>
        <taxon>Bacteria</taxon>
        <taxon>Bacillati</taxon>
        <taxon>Cyanobacteriota</taxon>
        <taxon>Cyanophyceae</taxon>
        <taxon>Leptolyngbyales</taxon>
        <taxon>Leptolyngbyaceae</taxon>
        <taxon>Leptolyngbya group</taxon>
        <taxon>Leptolyngbya</taxon>
    </lineage>
</organism>
<dbReference type="InterPro" id="IPR007712">
    <property type="entry name" value="RelE/ParE_toxin"/>
</dbReference>
<reference evidence="2" key="1">
    <citation type="submission" date="2020-05" db="EMBL/GenBank/DDBJ databases">
        <authorList>
            <person name="Zhu T."/>
            <person name="Keshari N."/>
            <person name="Lu X."/>
        </authorList>
    </citation>
    <scope>NUCLEOTIDE SEQUENCE</scope>
    <source>
        <strain evidence="2">NK1-12</strain>
    </source>
</reference>
<dbReference type="InterPro" id="IPR035093">
    <property type="entry name" value="RelE/ParE_toxin_dom_sf"/>
</dbReference>
<protein>
    <submittedName>
        <fullName evidence="2">Type II toxin-antitoxin system mRNA interferase toxin, RelE/StbE family</fullName>
    </submittedName>
</protein>
<proteinExistence type="predicted"/>
<dbReference type="SUPFAM" id="SSF143011">
    <property type="entry name" value="RelE-like"/>
    <property type="match status" value="1"/>
</dbReference>
<dbReference type="InterPro" id="IPR004386">
    <property type="entry name" value="Toxin_YafQ-like"/>
</dbReference>
<sequence>MQLVWSSSFSRELKRLVRRNPQLRQPIEQTLEQLSTDPFHPSLQTHKLKGDLAEKWACSIDYSNRIVFRFVENSDSGEEEILLLALGSHDEVY</sequence>
<evidence type="ECO:0000313" key="2">
    <source>
        <dbReference type="EMBL" id="WNZ23150.1"/>
    </source>
</evidence>
<dbReference type="NCBIfam" id="TIGR02385">
    <property type="entry name" value="RelE_StbE"/>
    <property type="match status" value="1"/>
</dbReference>
<dbReference type="RefSeq" id="WP_316434747.1">
    <property type="nucleotide sequence ID" value="NZ_CP053586.1"/>
</dbReference>
<dbReference type="Gene3D" id="3.30.2310.20">
    <property type="entry name" value="RelE-like"/>
    <property type="match status" value="1"/>
</dbReference>